<keyword evidence="7" id="KW-1185">Reference proteome</keyword>
<organism evidence="6 7">
    <name type="scientific">Amycolatopsis minnesotensis</name>
    <dbReference type="NCBI Taxonomy" id="337894"/>
    <lineage>
        <taxon>Bacteria</taxon>
        <taxon>Bacillati</taxon>
        <taxon>Actinomycetota</taxon>
        <taxon>Actinomycetes</taxon>
        <taxon>Pseudonocardiales</taxon>
        <taxon>Pseudonocardiaceae</taxon>
        <taxon>Amycolatopsis</taxon>
    </lineage>
</organism>
<dbReference type="InterPro" id="IPR006963">
    <property type="entry name" value="Mopterin_OxRdtase_4Fe-4S_dom"/>
</dbReference>
<feature type="domain" description="4Fe-4S Mo/W bis-MGD-type" evidence="5">
    <location>
        <begin position="7"/>
        <end position="55"/>
    </location>
</feature>
<sequence>MTVTAERAAVRTHCPYCALQCGMTVRGTEIAPRSFPANGGGLCQKGWTAGSLLTSPARLTTPMIRTGGELRPASWDEALAFIVARVTGIRAEHGADAVAVFGGGGLTNEKAYLLGKFARVALRTSQVDYNGRFCMSSAAAAGTRAFGVDRGLPFPLTDLAGADAVLLAGSNPAETMPPFVQHLRRARDAAGLIVVDPRRTPTAELASVHLAPAPGTDLALALGILHALVADGLVKKSYVDTRTTGFDAMWRIAARWWPERVERVTGVAAADQRRVAAKLASARNAYVLTARGTEQHASGTDTVGAWINLALALGLPGGEGSGFGCLTGQGNGQGGREHGQKADQLPGYRGIDDPAAREHVAGVWGVDPADLPGPGRSAYELLDALGTGGGPRALFVFGSNVVVSAPRAAHVADRLAALDLLVVADVVASETALCADVVLPVTQWAEEEGTMTSLEGRVLLRRRAIEPPPGVRTDLEVLSGLAERLGQPAGRFPADAETVFTELRAASKGGVADYSGITYDRLRKEEPLYWPVPSPDHPGTPRLFLDRFGHPDGRARFVPVDHIGPAEPPDAEFPLQAITGRVLQHYQSGAQTRLVPELTEVVPEAYVEVHPDTAARAGLAEGDQATVTSRRGAVTAVVRCVPSMRVDVVFLPFHFPGEGRANLITNPALDPTSRMPEFKVCAVSLSGSGGAA</sequence>
<dbReference type="SUPFAM" id="SSF50692">
    <property type="entry name" value="ADC-like"/>
    <property type="match status" value="1"/>
</dbReference>
<reference evidence="6 7" key="1">
    <citation type="journal article" date="2019" name="Int. J. Syst. Evol. Microbiol.">
        <title>The Global Catalogue of Microorganisms (GCM) 10K type strain sequencing project: providing services to taxonomists for standard genome sequencing and annotation.</title>
        <authorList>
            <consortium name="The Broad Institute Genomics Platform"/>
            <consortium name="The Broad Institute Genome Sequencing Center for Infectious Disease"/>
            <person name="Wu L."/>
            <person name="Ma J."/>
        </authorList>
    </citation>
    <scope>NUCLEOTIDE SEQUENCE [LARGE SCALE GENOMIC DNA]</scope>
    <source>
        <strain evidence="6 7">JCM 14545</strain>
    </source>
</reference>
<dbReference type="Pfam" id="PF01568">
    <property type="entry name" value="Molydop_binding"/>
    <property type="match status" value="1"/>
</dbReference>
<dbReference type="EMBL" id="BAAANN010000010">
    <property type="protein sequence ID" value="GAA1958087.1"/>
    <property type="molecule type" value="Genomic_DNA"/>
</dbReference>
<dbReference type="Gene3D" id="2.20.25.90">
    <property type="entry name" value="ADC-like domains"/>
    <property type="match status" value="1"/>
</dbReference>
<evidence type="ECO:0000256" key="3">
    <source>
        <dbReference type="ARBA" id="ARBA00023004"/>
    </source>
</evidence>
<dbReference type="Gene3D" id="2.40.40.20">
    <property type="match status" value="1"/>
</dbReference>
<dbReference type="Gene3D" id="3.40.50.740">
    <property type="match status" value="1"/>
</dbReference>
<proteinExistence type="predicted"/>
<evidence type="ECO:0000259" key="5">
    <source>
        <dbReference type="SMART" id="SM00926"/>
    </source>
</evidence>
<dbReference type="SMART" id="SM00926">
    <property type="entry name" value="Molybdop_Fe4S4"/>
    <property type="match status" value="1"/>
</dbReference>
<keyword evidence="2" id="KW-0479">Metal-binding</keyword>
<evidence type="ECO:0000256" key="4">
    <source>
        <dbReference type="ARBA" id="ARBA00023014"/>
    </source>
</evidence>
<dbReference type="InterPro" id="IPR006657">
    <property type="entry name" value="MoPterin_dinucl-bd_dom"/>
</dbReference>
<protein>
    <submittedName>
        <fullName evidence="6">Molybdopterin oxidoreductase family protein</fullName>
    </submittedName>
</protein>
<dbReference type="InterPro" id="IPR009010">
    <property type="entry name" value="Asp_de-COase-like_dom_sf"/>
</dbReference>
<keyword evidence="1" id="KW-0004">4Fe-4S</keyword>
<evidence type="ECO:0000313" key="7">
    <source>
        <dbReference type="Proteomes" id="UP001501116"/>
    </source>
</evidence>
<dbReference type="InterPro" id="IPR006656">
    <property type="entry name" value="Mopterin_OxRdtase"/>
</dbReference>
<gene>
    <name evidence="6" type="ORF">GCM10009754_30460</name>
</gene>
<dbReference type="CDD" id="cd00508">
    <property type="entry name" value="MopB_CT_Fdh-Nap-like"/>
    <property type="match status" value="1"/>
</dbReference>
<dbReference type="Gene3D" id="3.40.228.10">
    <property type="entry name" value="Dimethylsulfoxide Reductase, domain 2"/>
    <property type="match status" value="1"/>
</dbReference>
<evidence type="ECO:0000256" key="2">
    <source>
        <dbReference type="ARBA" id="ARBA00022723"/>
    </source>
</evidence>
<dbReference type="InterPro" id="IPR050123">
    <property type="entry name" value="Prok_molybdopt-oxidoreductase"/>
</dbReference>
<accession>A0ABN2QU37</accession>
<evidence type="ECO:0000313" key="6">
    <source>
        <dbReference type="EMBL" id="GAA1958087.1"/>
    </source>
</evidence>
<keyword evidence="4" id="KW-0411">Iron-sulfur</keyword>
<dbReference type="SUPFAM" id="SSF53706">
    <property type="entry name" value="Formate dehydrogenase/DMSO reductase, domains 1-3"/>
    <property type="match status" value="1"/>
</dbReference>
<dbReference type="PANTHER" id="PTHR43105:SF10">
    <property type="entry name" value="NADH-QUINONE OXIDOREDUCTASE SUBUNIT G"/>
    <property type="match status" value="1"/>
</dbReference>
<name>A0ABN2QU37_9PSEU</name>
<keyword evidence="3" id="KW-0408">Iron</keyword>
<dbReference type="Proteomes" id="UP001501116">
    <property type="component" value="Unassembled WGS sequence"/>
</dbReference>
<dbReference type="PANTHER" id="PTHR43105">
    <property type="entry name" value="RESPIRATORY NITRATE REDUCTASE"/>
    <property type="match status" value="1"/>
</dbReference>
<dbReference type="Pfam" id="PF00384">
    <property type="entry name" value="Molybdopterin"/>
    <property type="match status" value="1"/>
</dbReference>
<evidence type="ECO:0000256" key="1">
    <source>
        <dbReference type="ARBA" id="ARBA00022485"/>
    </source>
</evidence>
<comment type="caution">
    <text evidence="6">The sequence shown here is derived from an EMBL/GenBank/DDBJ whole genome shotgun (WGS) entry which is preliminary data.</text>
</comment>